<name>A0ABV6GJV5_9BACI</name>
<evidence type="ECO:0000256" key="2">
    <source>
        <dbReference type="ARBA" id="ARBA00005278"/>
    </source>
</evidence>
<keyword evidence="5" id="KW-1185">Reference proteome</keyword>
<reference evidence="4 5" key="1">
    <citation type="submission" date="2024-09" db="EMBL/GenBank/DDBJ databases">
        <authorList>
            <person name="Sun Q."/>
            <person name="Mori K."/>
        </authorList>
    </citation>
    <scope>NUCLEOTIDE SEQUENCE [LARGE SCALE GENOMIC DNA]</scope>
    <source>
        <strain evidence="4 5">CCM 7228</strain>
    </source>
</reference>
<comment type="caution">
    <text evidence="4">The sequence shown here is derived from an EMBL/GenBank/DDBJ whole genome shotgun (WGS) entry which is preliminary data.</text>
</comment>
<evidence type="ECO:0000256" key="1">
    <source>
        <dbReference type="ARBA" id="ARBA00004141"/>
    </source>
</evidence>
<organism evidence="4 5">
    <name type="scientific">Metabacillus herbersteinensis</name>
    <dbReference type="NCBI Taxonomy" id="283816"/>
    <lineage>
        <taxon>Bacteria</taxon>
        <taxon>Bacillati</taxon>
        <taxon>Bacillota</taxon>
        <taxon>Bacilli</taxon>
        <taxon>Bacillales</taxon>
        <taxon>Bacillaceae</taxon>
        <taxon>Metabacillus</taxon>
    </lineage>
</organism>
<comment type="subcellular location">
    <subcellularLocation>
        <location evidence="1">Membrane</location>
        <topology evidence="1">Multi-pass membrane protein</topology>
    </subcellularLocation>
</comment>
<dbReference type="EMBL" id="JBHLVO010000027">
    <property type="protein sequence ID" value="MFC0273978.1"/>
    <property type="molecule type" value="Genomic_DNA"/>
</dbReference>
<evidence type="ECO:0000313" key="4">
    <source>
        <dbReference type="EMBL" id="MFC0273978.1"/>
    </source>
</evidence>
<comment type="similarity">
    <text evidence="2">Belongs to the GerABKA family.</text>
</comment>
<dbReference type="PANTHER" id="PTHR22550">
    <property type="entry name" value="SPORE GERMINATION PROTEIN"/>
    <property type="match status" value="1"/>
</dbReference>
<evidence type="ECO:0000313" key="5">
    <source>
        <dbReference type="Proteomes" id="UP001589854"/>
    </source>
</evidence>
<dbReference type="InterPro" id="IPR004995">
    <property type="entry name" value="Spore_Ger"/>
</dbReference>
<dbReference type="RefSeq" id="WP_378937772.1">
    <property type="nucleotide sequence ID" value="NZ_JBHLVO010000027.1"/>
</dbReference>
<protein>
    <submittedName>
        <fullName evidence="4">Spore germination protein</fullName>
    </submittedName>
</protein>
<proteinExistence type="inferred from homology"/>
<accession>A0ABV6GJV5</accession>
<dbReference type="InterPro" id="IPR050768">
    <property type="entry name" value="UPF0353/GerABKA_families"/>
</dbReference>
<keyword evidence="3" id="KW-0472">Membrane</keyword>
<dbReference type="PANTHER" id="PTHR22550:SF5">
    <property type="entry name" value="LEUCINE ZIPPER PROTEIN 4"/>
    <property type="match status" value="1"/>
</dbReference>
<dbReference type="Proteomes" id="UP001589854">
    <property type="component" value="Unassembled WGS sequence"/>
</dbReference>
<sequence length="267" mass="30142">MKLNKDIECYIGDQIKSRDLERQSLTNGHFEVDIYFFKSLCDLALIRSCISEPLLKSPSPEEFAKKLNSVLSCKRLDDVDQIQSKLLQGKALINFDSQLWALTVADTINNKPAQATIETTVQGPSLTLAENRMASINLIRQRYPSSGLLVMEKSVGKISQTKLSILYDEQLVKERVLQELLQQIDRINADIVQSHGQLDNLMSQRKIRLFPSMLITERPDRIALNLAQGKVIVLMEGSPYALIAPAVFFDFMAAMDDVYQSFLVSKT</sequence>
<gene>
    <name evidence="4" type="ORF">ACFFIX_21610</name>
</gene>
<dbReference type="Pfam" id="PF03323">
    <property type="entry name" value="GerA"/>
    <property type="match status" value="1"/>
</dbReference>
<evidence type="ECO:0000256" key="3">
    <source>
        <dbReference type="ARBA" id="ARBA00023136"/>
    </source>
</evidence>